<accession>A0A0F8Y1I0</accession>
<evidence type="ECO:0000313" key="1">
    <source>
        <dbReference type="EMBL" id="KKK67405.1"/>
    </source>
</evidence>
<gene>
    <name evidence="1" type="ORF">LCGC14_2954420</name>
</gene>
<organism evidence="1">
    <name type="scientific">marine sediment metagenome</name>
    <dbReference type="NCBI Taxonomy" id="412755"/>
    <lineage>
        <taxon>unclassified sequences</taxon>
        <taxon>metagenomes</taxon>
        <taxon>ecological metagenomes</taxon>
    </lineage>
</organism>
<reference evidence="1" key="1">
    <citation type="journal article" date="2015" name="Nature">
        <title>Complex archaea that bridge the gap between prokaryotes and eukaryotes.</title>
        <authorList>
            <person name="Spang A."/>
            <person name="Saw J.H."/>
            <person name="Jorgensen S.L."/>
            <person name="Zaremba-Niedzwiedzka K."/>
            <person name="Martijn J."/>
            <person name="Lind A.E."/>
            <person name="van Eijk R."/>
            <person name="Schleper C."/>
            <person name="Guy L."/>
            <person name="Ettema T.J."/>
        </authorList>
    </citation>
    <scope>NUCLEOTIDE SEQUENCE</scope>
</reference>
<name>A0A0F8Y1I0_9ZZZZ</name>
<comment type="caution">
    <text evidence="1">The sequence shown here is derived from an EMBL/GenBank/DDBJ whole genome shotgun (WGS) entry which is preliminary data.</text>
</comment>
<sequence length="192" mass="21684">MANVYLARLEQWRAQLPEYCRSWTKKTDDRARVAIFETAFEIYPIHRQQTMELTIVAYMDATADVPLWALDAAMRFLMASPRGSFRPPPGEIREVAAIAIENARRYATEREDTIKPIDRSRDLTSSAIDFALRKGREMVGQPELDPARGFLTERFARTVVALDSRGGLSEIDGIIRGLFVGGAQAVLFEESD</sequence>
<dbReference type="AlphaFoldDB" id="A0A0F8Y1I0"/>
<protein>
    <submittedName>
        <fullName evidence="1">Uncharacterized protein</fullName>
    </submittedName>
</protein>
<dbReference type="EMBL" id="LAZR01059629">
    <property type="protein sequence ID" value="KKK67405.1"/>
    <property type="molecule type" value="Genomic_DNA"/>
</dbReference>
<proteinExistence type="predicted"/>